<organism evidence="4 5">
    <name type="scientific">Tulasnella calospora MUT 4182</name>
    <dbReference type="NCBI Taxonomy" id="1051891"/>
    <lineage>
        <taxon>Eukaryota</taxon>
        <taxon>Fungi</taxon>
        <taxon>Dikarya</taxon>
        <taxon>Basidiomycota</taxon>
        <taxon>Agaricomycotina</taxon>
        <taxon>Agaricomycetes</taxon>
        <taxon>Cantharellales</taxon>
        <taxon>Tulasnellaceae</taxon>
        <taxon>Tulasnella</taxon>
    </lineage>
</organism>
<feature type="signal peptide" evidence="3">
    <location>
        <begin position="1"/>
        <end position="17"/>
    </location>
</feature>
<dbReference type="Gene3D" id="3.40.50.1110">
    <property type="entry name" value="SGNH hydrolase"/>
    <property type="match status" value="1"/>
</dbReference>
<dbReference type="GO" id="GO:0006644">
    <property type="term" value="P:phospholipid metabolic process"/>
    <property type="evidence" value="ECO:0007669"/>
    <property type="project" value="TreeGrafter"/>
</dbReference>
<keyword evidence="3" id="KW-0732">Signal</keyword>
<dbReference type="EMBL" id="KN822988">
    <property type="protein sequence ID" value="KIO28975.1"/>
    <property type="molecule type" value="Genomic_DNA"/>
</dbReference>
<name>A0A0C3QDE4_9AGAM</name>
<evidence type="ECO:0000256" key="2">
    <source>
        <dbReference type="SAM" id="Phobius"/>
    </source>
</evidence>
<sequence>MHRKLAVVLSLVYYAAGSPAGTSSGSFSHDSSQQIMGLKGDALRTVTLPTKGKFVANLTECPPLKPKEPSTKRTVHDLRPDEFSVIMAVGDSITAGCFAEGLQQDVHSSFGEWRGLSYAGGGDPGAITVPNLIKHYSPKLRGASLGRNAVPEVCFGPICSPTGWNSEVDRFNAARSGAMAQNLMHEIRDYLVPQLKKHDISDEGFKYMSFQIGSNDLCSFCLVGEMPGVFPGSPGAFEADVMEALEYVRSHIPNTVVNLLGVFQVSAIYNLTRHAGEYCSRNLPTLPHYSVGCGCALADGPLGDWYRNEMDKLQEKYNQRLLKIVKHYQELNDPSFAVLWQPAVIPLSEYPIVAVSDVDCFHPSTANHQRIAAGIWNRMTFDADDRRKEFAWEEATALPDERMDAVSDDSETIDDFKEIAETLHMPAETVAIIFFAVFIVVCMAISLGCWYMHHRYAQAQRRATIPALESGNKSKTPSPQMSMAKHWRNASTTSSTQGLLPKPPKRALLSSRSTLDHVGPTNSSVTLVDPSAGLISPKDAVLCRASKTYSLTLLDFYASLDEPPPINQGISTSRSQTL</sequence>
<dbReference type="InterPro" id="IPR038885">
    <property type="entry name" value="PLB1"/>
</dbReference>
<keyword evidence="2" id="KW-1133">Transmembrane helix</keyword>
<keyword evidence="2" id="KW-0812">Transmembrane</keyword>
<dbReference type="OrthoDB" id="10265800at2759"/>
<evidence type="ECO:0000256" key="3">
    <source>
        <dbReference type="SAM" id="SignalP"/>
    </source>
</evidence>
<keyword evidence="5" id="KW-1185">Reference proteome</keyword>
<evidence type="ECO:0000313" key="4">
    <source>
        <dbReference type="EMBL" id="KIO28975.1"/>
    </source>
</evidence>
<accession>A0A0C3QDE4</accession>
<feature type="compositionally biased region" description="Polar residues" evidence="1">
    <location>
        <begin position="471"/>
        <end position="481"/>
    </location>
</feature>
<evidence type="ECO:0008006" key="6">
    <source>
        <dbReference type="Google" id="ProtNLM"/>
    </source>
</evidence>
<gene>
    <name evidence="4" type="ORF">M407DRAFT_21881</name>
</gene>
<keyword evidence="2" id="KW-0472">Membrane</keyword>
<protein>
    <recommendedName>
        <fullName evidence="6">Carbohydrate esterase family 16 protein</fullName>
    </recommendedName>
</protein>
<dbReference type="InterPro" id="IPR001087">
    <property type="entry name" value="GDSL"/>
</dbReference>
<dbReference type="InterPro" id="IPR036514">
    <property type="entry name" value="SGNH_hydro_sf"/>
</dbReference>
<reference evidence="4 5" key="1">
    <citation type="submission" date="2014-04" db="EMBL/GenBank/DDBJ databases">
        <authorList>
            <consortium name="DOE Joint Genome Institute"/>
            <person name="Kuo A."/>
            <person name="Girlanda M."/>
            <person name="Perotto S."/>
            <person name="Kohler A."/>
            <person name="Nagy L.G."/>
            <person name="Floudas D."/>
            <person name="Copeland A."/>
            <person name="Barry K.W."/>
            <person name="Cichocki N."/>
            <person name="Veneault-Fourrey C."/>
            <person name="LaButti K."/>
            <person name="Lindquist E.A."/>
            <person name="Lipzen A."/>
            <person name="Lundell T."/>
            <person name="Morin E."/>
            <person name="Murat C."/>
            <person name="Sun H."/>
            <person name="Tunlid A."/>
            <person name="Henrissat B."/>
            <person name="Grigoriev I.V."/>
            <person name="Hibbett D.S."/>
            <person name="Martin F."/>
            <person name="Nordberg H.P."/>
            <person name="Cantor M.N."/>
            <person name="Hua S.X."/>
        </authorList>
    </citation>
    <scope>NUCLEOTIDE SEQUENCE [LARGE SCALE GENOMIC DNA]</scope>
    <source>
        <strain evidence="4 5">MUT 4182</strain>
    </source>
</reference>
<dbReference type="Pfam" id="PF00657">
    <property type="entry name" value="Lipase_GDSL"/>
    <property type="match status" value="1"/>
</dbReference>
<evidence type="ECO:0000256" key="1">
    <source>
        <dbReference type="SAM" id="MobiDB-lite"/>
    </source>
</evidence>
<dbReference type="PANTHER" id="PTHR21325">
    <property type="entry name" value="PHOSPHOLIPASE B, PLB1"/>
    <property type="match status" value="1"/>
</dbReference>
<dbReference type="GO" id="GO:0004620">
    <property type="term" value="F:phospholipase activity"/>
    <property type="evidence" value="ECO:0007669"/>
    <property type="project" value="InterPro"/>
</dbReference>
<feature type="chain" id="PRO_5002168469" description="Carbohydrate esterase family 16 protein" evidence="3">
    <location>
        <begin position="18"/>
        <end position="578"/>
    </location>
</feature>
<reference evidence="5" key="2">
    <citation type="submission" date="2015-01" db="EMBL/GenBank/DDBJ databases">
        <title>Evolutionary Origins and Diversification of the Mycorrhizal Mutualists.</title>
        <authorList>
            <consortium name="DOE Joint Genome Institute"/>
            <consortium name="Mycorrhizal Genomics Consortium"/>
            <person name="Kohler A."/>
            <person name="Kuo A."/>
            <person name="Nagy L.G."/>
            <person name="Floudas D."/>
            <person name="Copeland A."/>
            <person name="Barry K.W."/>
            <person name="Cichocki N."/>
            <person name="Veneault-Fourrey C."/>
            <person name="LaButti K."/>
            <person name="Lindquist E.A."/>
            <person name="Lipzen A."/>
            <person name="Lundell T."/>
            <person name="Morin E."/>
            <person name="Murat C."/>
            <person name="Riley R."/>
            <person name="Ohm R."/>
            <person name="Sun H."/>
            <person name="Tunlid A."/>
            <person name="Henrissat B."/>
            <person name="Grigoriev I.V."/>
            <person name="Hibbett D.S."/>
            <person name="Martin F."/>
        </authorList>
    </citation>
    <scope>NUCLEOTIDE SEQUENCE [LARGE SCALE GENOMIC DNA]</scope>
    <source>
        <strain evidence="5">MUT 4182</strain>
    </source>
</reference>
<dbReference type="AlphaFoldDB" id="A0A0C3QDE4"/>
<proteinExistence type="predicted"/>
<dbReference type="HOGENOM" id="CLU_471880_0_0_1"/>
<evidence type="ECO:0000313" key="5">
    <source>
        <dbReference type="Proteomes" id="UP000054248"/>
    </source>
</evidence>
<feature type="transmembrane region" description="Helical" evidence="2">
    <location>
        <begin position="430"/>
        <end position="452"/>
    </location>
</feature>
<feature type="compositionally biased region" description="Polar residues" evidence="1">
    <location>
        <begin position="489"/>
        <end position="498"/>
    </location>
</feature>
<dbReference type="Proteomes" id="UP000054248">
    <property type="component" value="Unassembled WGS sequence"/>
</dbReference>
<feature type="region of interest" description="Disordered" evidence="1">
    <location>
        <begin position="467"/>
        <end position="506"/>
    </location>
</feature>
<dbReference type="STRING" id="1051891.A0A0C3QDE4"/>
<dbReference type="PANTHER" id="PTHR21325:SF31">
    <property type="entry name" value="GH22081P-RELATED"/>
    <property type="match status" value="1"/>
</dbReference>
<dbReference type="SUPFAM" id="SSF52266">
    <property type="entry name" value="SGNH hydrolase"/>
    <property type="match status" value="1"/>
</dbReference>